<reference evidence="1" key="1">
    <citation type="submission" date="2023-05" db="EMBL/GenBank/DDBJ databases">
        <title>Nepenthes gracilis genome sequencing.</title>
        <authorList>
            <person name="Fukushima K."/>
        </authorList>
    </citation>
    <scope>NUCLEOTIDE SEQUENCE</scope>
    <source>
        <strain evidence="1">SING2019-196</strain>
    </source>
</reference>
<gene>
    <name evidence="1" type="ORF">Nepgr_033649</name>
</gene>
<dbReference type="Proteomes" id="UP001279734">
    <property type="component" value="Unassembled WGS sequence"/>
</dbReference>
<protein>
    <submittedName>
        <fullName evidence="1">Uncharacterized protein</fullName>
    </submittedName>
</protein>
<sequence>MATKNNKKGTPHQQATLHLRRQTIQDPNAASALMQDCINRGKKATACNIRIQRQPATKQDSRILDIAPIPQLTSHGYQANWNIHLQRKASMVNKTTTTCRTKLHANQP</sequence>
<proteinExistence type="predicted"/>
<evidence type="ECO:0000313" key="1">
    <source>
        <dbReference type="EMBL" id="GMH31805.1"/>
    </source>
</evidence>
<evidence type="ECO:0000313" key="2">
    <source>
        <dbReference type="Proteomes" id="UP001279734"/>
    </source>
</evidence>
<organism evidence="1 2">
    <name type="scientific">Nepenthes gracilis</name>
    <name type="common">Slender pitcher plant</name>
    <dbReference type="NCBI Taxonomy" id="150966"/>
    <lineage>
        <taxon>Eukaryota</taxon>
        <taxon>Viridiplantae</taxon>
        <taxon>Streptophyta</taxon>
        <taxon>Embryophyta</taxon>
        <taxon>Tracheophyta</taxon>
        <taxon>Spermatophyta</taxon>
        <taxon>Magnoliopsida</taxon>
        <taxon>eudicotyledons</taxon>
        <taxon>Gunneridae</taxon>
        <taxon>Pentapetalae</taxon>
        <taxon>Caryophyllales</taxon>
        <taxon>Nepenthaceae</taxon>
        <taxon>Nepenthes</taxon>
    </lineage>
</organism>
<accession>A0AAD3TKT9</accession>
<name>A0AAD3TKT9_NEPGR</name>
<keyword evidence="2" id="KW-1185">Reference proteome</keyword>
<comment type="caution">
    <text evidence="1">The sequence shown here is derived from an EMBL/GenBank/DDBJ whole genome shotgun (WGS) entry which is preliminary data.</text>
</comment>
<dbReference type="EMBL" id="BSYO01000041">
    <property type="protein sequence ID" value="GMH31805.1"/>
    <property type="molecule type" value="Genomic_DNA"/>
</dbReference>
<dbReference type="AlphaFoldDB" id="A0AAD3TKT9"/>